<dbReference type="PANTHER" id="PTHR47950">
    <property type="entry name" value="CYTOCHROME P450, FAMILY 76, SUBFAMILY C, POLYPEPTIDE 5-RELATED"/>
    <property type="match status" value="1"/>
</dbReference>
<dbReference type="GO" id="GO:0033075">
    <property type="term" value="P:isoquinoline alkaloid biosynthetic process"/>
    <property type="evidence" value="ECO:0007669"/>
    <property type="project" value="UniProtKB-ARBA"/>
</dbReference>
<dbReference type="GO" id="GO:0016705">
    <property type="term" value="F:oxidoreductase activity, acting on paired donors, with incorporation or reduction of molecular oxygen"/>
    <property type="evidence" value="ECO:0007669"/>
    <property type="project" value="InterPro"/>
</dbReference>
<proteinExistence type="inferred from homology"/>
<evidence type="ECO:0000313" key="3">
    <source>
        <dbReference type="EMBL" id="OVA13247.1"/>
    </source>
</evidence>
<evidence type="ECO:0000256" key="1">
    <source>
        <dbReference type="ARBA" id="ARBA00010617"/>
    </source>
</evidence>
<organism evidence="3 4">
    <name type="scientific">Macleaya cordata</name>
    <name type="common">Five-seeded plume-poppy</name>
    <name type="synonym">Bocconia cordata</name>
    <dbReference type="NCBI Taxonomy" id="56857"/>
    <lineage>
        <taxon>Eukaryota</taxon>
        <taxon>Viridiplantae</taxon>
        <taxon>Streptophyta</taxon>
        <taxon>Embryophyta</taxon>
        <taxon>Tracheophyta</taxon>
        <taxon>Spermatophyta</taxon>
        <taxon>Magnoliopsida</taxon>
        <taxon>Ranunculales</taxon>
        <taxon>Papaveraceae</taxon>
        <taxon>Papaveroideae</taxon>
        <taxon>Macleaya</taxon>
    </lineage>
</organism>
<dbReference type="AlphaFoldDB" id="A0A200QRZ0"/>
<dbReference type="OMA" id="DYHISIF"/>
<sequence>MAISVAASALLLLLLLLEKKAIASSCSRLPPGPPGWPLVGNIFDLGSLPHARLVVFKHKYGPLIWICLGSVNTLVVSSAEAAMDMFKNHDHSFSDGHLIESLKSDDTISATIALSDYGPYWRMMRRLYTIEIFSRKRIHDTAPVRRRCVDKMIKWISDEANKGASTIEVASFVLPASFNLISNLVFSRDDLIVDPKSTKGNEFFELNSQLTYTTIDQFFCDELICNELIIMPNLADFFPYLRWIDPQGVKKCTQELLTTGTENIVVTIEWAMAELLRKPEAMKCDTLEIMKQH</sequence>
<evidence type="ECO:0000313" key="4">
    <source>
        <dbReference type="Proteomes" id="UP000195402"/>
    </source>
</evidence>
<dbReference type="SUPFAM" id="SSF48264">
    <property type="entry name" value="Cytochrome P450"/>
    <property type="match status" value="1"/>
</dbReference>
<dbReference type="PANTHER" id="PTHR47950:SF14">
    <property type="entry name" value="CYTOCHROME P450 76A2-LIKE ISOFORM X1"/>
    <property type="match status" value="1"/>
</dbReference>
<gene>
    <name evidence="3" type="ORF">BVC80_6595g1</name>
</gene>
<accession>A0A200QRZ0</accession>
<feature type="signal peptide" evidence="2">
    <location>
        <begin position="1"/>
        <end position="23"/>
    </location>
</feature>
<dbReference type="InterPro" id="IPR036396">
    <property type="entry name" value="Cyt_P450_sf"/>
</dbReference>
<dbReference type="Proteomes" id="UP000195402">
    <property type="component" value="Unassembled WGS sequence"/>
</dbReference>
<evidence type="ECO:0000256" key="2">
    <source>
        <dbReference type="SAM" id="SignalP"/>
    </source>
</evidence>
<dbReference type="InterPro" id="IPR001128">
    <property type="entry name" value="Cyt_P450"/>
</dbReference>
<dbReference type="Pfam" id="PF00067">
    <property type="entry name" value="p450"/>
    <property type="match status" value="1"/>
</dbReference>
<comment type="caution">
    <text evidence="3">The sequence shown here is derived from an EMBL/GenBank/DDBJ whole genome shotgun (WGS) entry which is preliminary data.</text>
</comment>
<comment type="similarity">
    <text evidence="1">Belongs to the cytochrome P450 family.</text>
</comment>
<reference evidence="3 4" key="1">
    <citation type="journal article" date="2017" name="Mol. Plant">
        <title>The Genome of Medicinal Plant Macleaya cordata Provides New Insights into Benzylisoquinoline Alkaloids Metabolism.</title>
        <authorList>
            <person name="Liu X."/>
            <person name="Liu Y."/>
            <person name="Huang P."/>
            <person name="Ma Y."/>
            <person name="Qing Z."/>
            <person name="Tang Q."/>
            <person name="Cao H."/>
            <person name="Cheng P."/>
            <person name="Zheng Y."/>
            <person name="Yuan Z."/>
            <person name="Zhou Y."/>
            <person name="Liu J."/>
            <person name="Tang Z."/>
            <person name="Zhuo Y."/>
            <person name="Zhang Y."/>
            <person name="Yu L."/>
            <person name="Huang J."/>
            <person name="Yang P."/>
            <person name="Peng Q."/>
            <person name="Zhang J."/>
            <person name="Jiang W."/>
            <person name="Zhang Z."/>
            <person name="Lin K."/>
            <person name="Ro D.K."/>
            <person name="Chen X."/>
            <person name="Xiong X."/>
            <person name="Shang Y."/>
            <person name="Huang S."/>
            <person name="Zeng J."/>
        </authorList>
    </citation>
    <scope>NUCLEOTIDE SEQUENCE [LARGE SCALE GENOMIC DNA]</scope>
    <source>
        <strain evidence="4">cv. BLH2017</strain>
        <tissue evidence="3">Root</tissue>
    </source>
</reference>
<dbReference type="GO" id="GO:0005506">
    <property type="term" value="F:iron ion binding"/>
    <property type="evidence" value="ECO:0007669"/>
    <property type="project" value="InterPro"/>
</dbReference>
<dbReference type="GO" id="GO:0004497">
    <property type="term" value="F:monooxygenase activity"/>
    <property type="evidence" value="ECO:0007669"/>
    <property type="project" value="InterPro"/>
</dbReference>
<feature type="chain" id="PRO_5012057995" evidence="2">
    <location>
        <begin position="24"/>
        <end position="293"/>
    </location>
</feature>
<dbReference type="STRING" id="56857.A0A200QRZ0"/>
<dbReference type="GO" id="GO:0020037">
    <property type="term" value="F:heme binding"/>
    <property type="evidence" value="ECO:0007669"/>
    <property type="project" value="InterPro"/>
</dbReference>
<dbReference type="EMBL" id="MVGT01001172">
    <property type="protein sequence ID" value="OVA13247.1"/>
    <property type="molecule type" value="Genomic_DNA"/>
</dbReference>
<protein>
    <submittedName>
        <fullName evidence="3">Cytochrome P450</fullName>
    </submittedName>
</protein>
<dbReference type="Gene3D" id="1.10.630.10">
    <property type="entry name" value="Cytochrome P450"/>
    <property type="match status" value="1"/>
</dbReference>
<dbReference type="OrthoDB" id="1055148at2759"/>
<name>A0A200QRZ0_MACCD</name>
<keyword evidence="2" id="KW-0732">Signal</keyword>
<dbReference type="InParanoid" id="A0A200QRZ0"/>
<keyword evidence="4" id="KW-1185">Reference proteome</keyword>